<comment type="caution">
    <text evidence="2">The sequence shown here is derived from an EMBL/GenBank/DDBJ whole genome shotgun (WGS) entry which is preliminary data.</text>
</comment>
<feature type="region of interest" description="Disordered" evidence="1">
    <location>
        <begin position="9"/>
        <end position="40"/>
    </location>
</feature>
<dbReference type="RefSeq" id="WP_347325428.1">
    <property type="nucleotide sequence ID" value="NZ_JBCGUH010000006.1"/>
</dbReference>
<keyword evidence="3" id="KW-1185">Reference proteome</keyword>
<evidence type="ECO:0000313" key="3">
    <source>
        <dbReference type="Proteomes" id="UP001597233"/>
    </source>
</evidence>
<name>A0ABW4RJU2_9BACL</name>
<accession>A0ABW4RJU2</accession>
<dbReference type="Proteomes" id="UP001597233">
    <property type="component" value="Unassembled WGS sequence"/>
</dbReference>
<proteinExistence type="predicted"/>
<evidence type="ECO:0000313" key="2">
    <source>
        <dbReference type="EMBL" id="MFD1886572.1"/>
    </source>
</evidence>
<reference evidence="3" key="1">
    <citation type="journal article" date="2019" name="Int. J. Syst. Evol. Microbiol.">
        <title>The Global Catalogue of Microorganisms (GCM) 10K type strain sequencing project: providing services to taxonomists for standard genome sequencing and annotation.</title>
        <authorList>
            <consortium name="The Broad Institute Genomics Platform"/>
            <consortium name="The Broad Institute Genome Sequencing Center for Infectious Disease"/>
            <person name="Wu L."/>
            <person name="Ma J."/>
        </authorList>
    </citation>
    <scope>NUCLEOTIDE SEQUENCE [LARGE SCALE GENOMIC DNA]</scope>
    <source>
        <strain evidence="3">CCUG 54950</strain>
    </source>
</reference>
<sequence length="40" mass="4148">METIICVQASSGTEETGRGPGEAGSAWSLQRYVPHQKAGG</sequence>
<gene>
    <name evidence="2" type="ORF">ACFSC9_13670</name>
</gene>
<protein>
    <submittedName>
        <fullName evidence="2">Uncharacterized protein</fullName>
    </submittedName>
</protein>
<dbReference type="EMBL" id="JBHUEH010000016">
    <property type="protein sequence ID" value="MFD1886572.1"/>
    <property type="molecule type" value="Genomic_DNA"/>
</dbReference>
<organism evidence="2 3">
    <name type="scientific">Paenibacillus wenxiniae</name>
    <dbReference type="NCBI Taxonomy" id="1636843"/>
    <lineage>
        <taxon>Bacteria</taxon>
        <taxon>Bacillati</taxon>
        <taxon>Bacillota</taxon>
        <taxon>Bacilli</taxon>
        <taxon>Bacillales</taxon>
        <taxon>Paenibacillaceae</taxon>
        <taxon>Paenibacillus</taxon>
    </lineage>
</organism>
<evidence type="ECO:0000256" key="1">
    <source>
        <dbReference type="SAM" id="MobiDB-lite"/>
    </source>
</evidence>